<evidence type="ECO:0000313" key="1">
    <source>
        <dbReference type="EMBL" id="KAH9838639.1"/>
    </source>
</evidence>
<dbReference type="Proteomes" id="UP000814176">
    <property type="component" value="Unassembled WGS sequence"/>
</dbReference>
<name>A0ABQ8KKG6_9APHY</name>
<dbReference type="RefSeq" id="XP_047780554.1">
    <property type="nucleotide sequence ID" value="XM_047919222.1"/>
</dbReference>
<reference evidence="1 2" key="1">
    <citation type="journal article" date="2021" name="Environ. Microbiol.">
        <title>Gene family expansions and transcriptome signatures uncover fungal adaptations to wood decay.</title>
        <authorList>
            <person name="Hage H."/>
            <person name="Miyauchi S."/>
            <person name="Viragh M."/>
            <person name="Drula E."/>
            <person name="Min B."/>
            <person name="Chaduli D."/>
            <person name="Navarro D."/>
            <person name="Favel A."/>
            <person name="Norest M."/>
            <person name="Lesage-Meessen L."/>
            <person name="Balint B."/>
            <person name="Merenyi Z."/>
            <person name="de Eugenio L."/>
            <person name="Morin E."/>
            <person name="Martinez A.T."/>
            <person name="Baldrian P."/>
            <person name="Stursova M."/>
            <person name="Martinez M.J."/>
            <person name="Novotny C."/>
            <person name="Magnuson J.K."/>
            <person name="Spatafora J.W."/>
            <person name="Maurice S."/>
            <person name="Pangilinan J."/>
            <person name="Andreopoulos W."/>
            <person name="LaButti K."/>
            <person name="Hundley H."/>
            <person name="Na H."/>
            <person name="Kuo A."/>
            <person name="Barry K."/>
            <person name="Lipzen A."/>
            <person name="Henrissat B."/>
            <person name="Riley R."/>
            <person name="Ahrendt S."/>
            <person name="Nagy L.G."/>
            <person name="Grigoriev I.V."/>
            <person name="Martin F."/>
            <person name="Rosso M.N."/>
        </authorList>
    </citation>
    <scope>NUCLEOTIDE SEQUENCE [LARGE SCALE GENOMIC DNA]</scope>
    <source>
        <strain evidence="1 2">CIRM-BRFM 1785</strain>
    </source>
</reference>
<protein>
    <submittedName>
        <fullName evidence="1">Uncharacterized protein</fullName>
    </submittedName>
</protein>
<keyword evidence="2" id="KW-1185">Reference proteome</keyword>
<gene>
    <name evidence="1" type="ORF">C8Q71DRAFT_539964</name>
</gene>
<evidence type="ECO:0000313" key="2">
    <source>
        <dbReference type="Proteomes" id="UP000814176"/>
    </source>
</evidence>
<accession>A0ABQ8KKG6</accession>
<organism evidence="1 2">
    <name type="scientific">Rhodofomes roseus</name>
    <dbReference type="NCBI Taxonomy" id="34475"/>
    <lineage>
        <taxon>Eukaryota</taxon>
        <taxon>Fungi</taxon>
        <taxon>Dikarya</taxon>
        <taxon>Basidiomycota</taxon>
        <taxon>Agaricomycotina</taxon>
        <taxon>Agaricomycetes</taxon>
        <taxon>Polyporales</taxon>
        <taxon>Rhodofomes</taxon>
    </lineage>
</organism>
<dbReference type="GeneID" id="71999954"/>
<sequence length="214" mass="23809">MLSSAHSAVIRWQAALAHRSFALHARRRHVCRIAARWPCPPLPPRLRPPSSTRTRPFFPSPYSTCSQSICWSCLRSQSPSVSSPACAHPLSGSPCPQRCAPAGPAFSSLARMYLHSSSLPLLLVGSWVVCADASSLWFRQPSRVHFLLVQTLLQISTSKSKQNRMHTYSTFWREQVIKHCLHYYTRPQHAMSPCLQLVSLSPDVDGTTGQGSFA</sequence>
<proteinExistence type="predicted"/>
<comment type="caution">
    <text evidence="1">The sequence shown here is derived from an EMBL/GenBank/DDBJ whole genome shotgun (WGS) entry which is preliminary data.</text>
</comment>
<dbReference type="EMBL" id="JADCUA010000007">
    <property type="protein sequence ID" value="KAH9838639.1"/>
    <property type="molecule type" value="Genomic_DNA"/>
</dbReference>